<comment type="caution">
    <text evidence="1">The sequence shown here is derived from an EMBL/GenBank/DDBJ whole genome shotgun (WGS) entry which is preliminary data.</text>
</comment>
<dbReference type="EMBL" id="CAJVQC010068778">
    <property type="protein sequence ID" value="CAG8808390.1"/>
    <property type="molecule type" value="Genomic_DNA"/>
</dbReference>
<proteinExistence type="predicted"/>
<keyword evidence="2" id="KW-1185">Reference proteome</keyword>
<feature type="non-terminal residue" evidence="1">
    <location>
        <position position="459"/>
    </location>
</feature>
<feature type="non-terminal residue" evidence="1">
    <location>
        <position position="1"/>
    </location>
</feature>
<dbReference type="Proteomes" id="UP000789920">
    <property type="component" value="Unassembled WGS sequence"/>
</dbReference>
<name>A0ACA9RT44_9GLOM</name>
<evidence type="ECO:0000313" key="1">
    <source>
        <dbReference type="EMBL" id="CAG8808390.1"/>
    </source>
</evidence>
<gene>
    <name evidence="1" type="ORF">RPERSI_LOCUS22611</name>
</gene>
<reference evidence="1" key="1">
    <citation type="submission" date="2021-06" db="EMBL/GenBank/DDBJ databases">
        <authorList>
            <person name="Kallberg Y."/>
            <person name="Tangrot J."/>
            <person name="Rosling A."/>
        </authorList>
    </citation>
    <scope>NUCLEOTIDE SEQUENCE</scope>
    <source>
        <strain evidence="1">MA461A</strain>
    </source>
</reference>
<evidence type="ECO:0000313" key="2">
    <source>
        <dbReference type="Proteomes" id="UP000789920"/>
    </source>
</evidence>
<accession>A0ACA9RT44</accession>
<protein>
    <submittedName>
        <fullName evidence="1">19978_t:CDS:1</fullName>
    </submittedName>
</protein>
<organism evidence="1 2">
    <name type="scientific">Racocetra persica</name>
    <dbReference type="NCBI Taxonomy" id="160502"/>
    <lineage>
        <taxon>Eukaryota</taxon>
        <taxon>Fungi</taxon>
        <taxon>Fungi incertae sedis</taxon>
        <taxon>Mucoromycota</taxon>
        <taxon>Glomeromycotina</taxon>
        <taxon>Glomeromycetes</taxon>
        <taxon>Diversisporales</taxon>
        <taxon>Gigasporaceae</taxon>
        <taxon>Racocetra</taxon>
    </lineage>
</organism>
<sequence>FGKFPENLVALYISQVLEGLLYLHDQGVIHRDIKGANILTTKEGLVKLADFGVATKTANLGDLSVVGSPYWMAPEIIELSGATTSSDIWSVGCVVIELLEGKPPYHNLDPMPALFRIVEDDHPPLPESASPAVKDFLMQCFQKDSNLRVSARKLLRHPWIANVRKPNITTEFEDAIRSVKEWNEALKDAKFENHKRRRSGSIKSSATMPTKSTSPLYCSSPKIPDFTPPTNTWDNLSSLGNSLNQQNKRLSVFLEQAEVEGNNWDNDFVDSISFSQFTDIQNRQPNTKSSNADIQPKQSNHEFSDDDNSQTVRPAQFSNGLKKNKIHSVSKDQGKQITIKDNITNGFVEKSNGLENVQDTVIHLPSKSLNNSTLESSTSMSNDTDESKPRTRHTRSHTTNEVPVSINGVKKCSNKSLSSLPAQKSTMSAPSSPSSRYFDIPGYQISNKIIISPSRVSTP</sequence>